<evidence type="ECO:0008006" key="2">
    <source>
        <dbReference type="Google" id="ProtNLM"/>
    </source>
</evidence>
<sequence>MRYKKGNIVVVKFPFLLKEGREVQKGRPALVVNNSEVKKRYNNVVLAAITSRIPLEVMEMEIVLEPENSIGLIKKSLLRLDFIMTIPEELISRKIGVISKRLSFFNFI</sequence>
<evidence type="ECO:0000313" key="1">
    <source>
        <dbReference type="EMBL" id="KKL69837.1"/>
    </source>
</evidence>
<accession>A0A0F9H3J0</accession>
<gene>
    <name evidence="1" type="ORF">LCGC14_2110910</name>
</gene>
<comment type="caution">
    <text evidence="1">The sequence shown here is derived from an EMBL/GenBank/DDBJ whole genome shotgun (WGS) entry which is preliminary data.</text>
</comment>
<dbReference type="Gene3D" id="2.30.30.110">
    <property type="match status" value="1"/>
</dbReference>
<dbReference type="SUPFAM" id="SSF50118">
    <property type="entry name" value="Cell growth inhibitor/plasmid maintenance toxic component"/>
    <property type="match status" value="1"/>
</dbReference>
<reference evidence="1" key="1">
    <citation type="journal article" date="2015" name="Nature">
        <title>Complex archaea that bridge the gap between prokaryotes and eukaryotes.</title>
        <authorList>
            <person name="Spang A."/>
            <person name="Saw J.H."/>
            <person name="Jorgensen S.L."/>
            <person name="Zaremba-Niedzwiedzka K."/>
            <person name="Martijn J."/>
            <person name="Lind A.E."/>
            <person name="van Eijk R."/>
            <person name="Schleper C."/>
            <person name="Guy L."/>
            <person name="Ettema T.J."/>
        </authorList>
    </citation>
    <scope>NUCLEOTIDE SEQUENCE</scope>
</reference>
<name>A0A0F9H3J0_9ZZZZ</name>
<dbReference type="Pfam" id="PF02452">
    <property type="entry name" value="PemK_toxin"/>
    <property type="match status" value="1"/>
</dbReference>
<dbReference type="InterPro" id="IPR011067">
    <property type="entry name" value="Plasmid_toxin/cell-grow_inhib"/>
</dbReference>
<organism evidence="1">
    <name type="scientific">marine sediment metagenome</name>
    <dbReference type="NCBI Taxonomy" id="412755"/>
    <lineage>
        <taxon>unclassified sequences</taxon>
        <taxon>metagenomes</taxon>
        <taxon>ecological metagenomes</taxon>
    </lineage>
</organism>
<proteinExistence type="predicted"/>
<dbReference type="AlphaFoldDB" id="A0A0F9H3J0"/>
<dbReference type="EMBL" id="LAZR01026089">
    <property type="protein sequence ID" value="KKL69837.1"/>
    <property type="molecule type" value="Genomic_DNA"/>
</dbReference>
<protein>
    <recommendedName>
        <fullName evidence="2">Type II toxin-antitoxin system PemK/MazF family toxin</fullName>
    </recommendedName>
</protein>
<dbReference type="InterPro" id="IPR003477">
    <property type="entry name" value="PemK-like"/>
</dbReference>
<dbReference type="GO" id="GO:0003677">
    <property type="term" value="F:DNA binding"/>
    <property type="evidence" value="ECO:0007669"/>
    <property type="project" value="InterPro"/>
</dbReference>